<dbReference type="InterPro" id="IPR010982">
    <property type="entry name" value="Lambda_DNA-bd_dom_sf"/>
</dbReference>
<reference evidence="2 4" key="1">
    <citation type="journal article" date="2015" name="Int. J. Syst. Evol. Microbiol.">
        <title>Bacillus glycinifermentans sp. nov., isolated from fermented soybean paste.</title>
        <authorList>
            <person name="Kim S.J."/>
            <person name="Dunlap C.A."/>
            <person name="Kwon S.W."/>
            <person name="Rooney A.P."/>
        </authorList>
    </citation>
    <scope>NUCLEOTIDE SEQUENCE [LARGE SCALE GENOMIC DNA]</scope>
    <source>
        <strain evidence="2 4">GO-13</strain>
    </source>
</reference>
<gene>
    <name evidence="2" type="ORF">AB447_203970</name>
    <name evidence="3" type="ORF">P8828_24500</name>
</gene>
<dbReference type="GO" id="GO:0003677">
    <property type="term" value="F:DNA binding"/>
    <property type="evidence" value="ECO:0007669"/>
    <property type="project" value="InterPro"/>
</dbReference>
<dbReference type="SUPFAM" id="SSF47413">
    <property type="entry name" value="lambda repressor-like DNA-binding domains"/>
    <property type="match status" value="1"/>
</dbReference>
<dbReference type="AlphaFoldDB" id="A0A0T6BNJ4"/>
<dbReference type="InterPro" id="IPR001387">
    <property type="entry name" value="Cro/C1-type_HTH"/>
</dbReference>
<sequence length="113" mass="12614">MNNASNVLRLKRAEKKYTLDTVAKFAGVSTNYIAKLEKGASSNPADEVIVKLARTLGLDEDWLFYAFDKIPLSTRKVLKANPTLAKAISEISGDENLTDLEKEEFLTRTIDCF</sequence>
<dbReference type="RefSeq" id="WP_048353756.1">
    <property type="nucleotide sequence ID" value="NZ_JARRTL010000047.1"/>
</dbReference>
<dbReference type="Proteomes" id="UP001341297">
    <property type="component" value="Unassembled WGS sequence"/>
</dbReference>
<dbReference type="CDD" id="cd00093">
    <property type="entry name" value="HTH_XRE"/>
    <property type="match status" value="1"/>
</dbReference>
<reference evidence="3 5" key="3">
    <citation type="submission" date="2023-03" db="EMBL/GenBank/DDBJ databases">
        <title>Agriculturally important microbes genome sequencing.</title>
        <authorList>
            <person name="Dunlap C."/>
        </authorList>
    </citation>
    <scope>NUCLEOTIDE SEQUENCE [LARGE SCALE GENOMIC DNA]</scope>
    <source>
        <strain evidence="3 5">CBP-3203</strain>
    </source>
</reference>
<organism evidence="2 4">
    <name type="scientific">Bacillus glycinifermentans</name>
    <dbReference type="NCBI Taxonomy" id="1664069"/>
    <lineage>
        <taxon>Bacteria</taxon>
        <taxon>Bacillati</taxon>
        <taxon>Bacillota</taxon>
        <taxon>Bacilli</taxon>
        <taxon>Bacillales</taxon>
        <taxon>Bacillaceae</taxon>
        <taxon>Bacillus</taxon>
    </lineage>
</organism>
<dbReference type="SMART" id="SM00530">
    <property type="entry name" value="HTH_XRE"/>
    <property type="match status" value="1"/>
</dbReference>
<dbReference type="Gene3D" id="1.10.260.40">
    <property type="entry name" value="lambda repressor-like DNA-binding domains"/>
    <property type="match status" value="1"/>
</dbReference>
<dbReference type="EMBL" id="LECW02000023">
    <property type="protein sequence ID" value="KRT93100.1"/>
    <property type="molecule type" value="Genomic_DNA"/>
</dbReference>
<evidence type="ECO:0000313" key="5">
    <source>
        <dbReference type="Proteomes" id="UP001341297"/>
    </source>
</evidence>
<name>A0A0T6BNJ4_9BACI</name>
<evidence type="ECO:0000259" key="1">
    <source>
        <dbReference type="PROSITE" id="PS50943"/>
    </source>
</evidence>
<feature type="domain" description="HTH cro/C1-type" evidence="1">
    <location>
        <begin position="8"/>
        <end position="63"/>
    </location>
</feature>
<comment type="caution">
    <text evidence="2">The sequence shown here is derived from an EMBL/GenBank/DDBJ whole genome shotgun (WGS) entry which is preliminary data.</text>
</comment>
<proteinExistence type="predicted"/>
<dbReference type="PROSITE" id="PS50943">
    <property type="entry name" value="HTH_CROC1"/>
    <property type="match status" value="1"/>
</dbReference>
<keyword evidence="5" id="KW-1185">Reference proteome</keyword>
<dbReference type="EMBL" id="JARRTL010000047">
    <property type="protein sequence ID" value="MEC0487911.1"/>
    <property type="molecule type" value="Genomic_DNA"/>
</dbReference>
<dbReference type="Proteomes" id="UP000036168">
    <property type="component" value="Unassembled WGS sequence"/>
</dbReference>
<evidence type="ECO:0000313" key="3">
    <source>
        <dbReference type="EMBL" id="MEC0487911.1"/>
    </source>
</evidence>
<accession>A0A0T6BNJ4</accession>
<reference evidence="2" key="2">
    <citation type="submission" date="2015-10" db="EMBL/GenBank/DDBJ databases">
        <authorList>
            <person name="Gilbert D.G."/>
        </authorList>
    </citation>
    <scope>NUCLEOTIDE SEQUENCE</scope>
    <source>
        <strain evidence="2">GO-13</strain>
    </source>
</reference>
<protein>
    <submittedName>
        <fullName evidence="3">Helix-turn-helix transcriptional regulator</fullName>
    </submittedName>
</protein>
<dbReference type="Pfam" id="PF01381">
    <property type="entry name" value="HTH_3"/>
    <property type="match status" value="1"/>
</dbReference>
<evidence type="ECO:0000313" key="2">
    <source>
        <dbReference type="EMBL" id="KRT93100.1"/>
    </source>
</evidence>
<evidence type="ECO:0000313" key="4">
    <source>
        <dbReference type="Proteomes" id="UP000036168"/>
    </source>
</evidence>